<gene>
    <name evidence="2" type="ORF">H5P28_13830</name>
</gene>
<proteinExistence type="predicted"/>
<dbReference type="PANTHER" id="PTHR46832">
    <property type="entry name" value="5'-METHYLTHIOADENOSINE/S-ADENOSYLHOMOCYSTEINE NUCLEOSIDASE"/>
    <property type="match status" value="1"/>
</dbReference>
<dbReference type="PANTHER" id="PTHR46832:SF2">
    <property type="entry name" value="FUTALOSINE HYDROLASE"/>
    <property type="match status" value="1"/>
</dbReference>
<dbReference type="GO" id="GO:0005829">
    <property type="term" value="C:cytosol"/>
    <property type="evidence" value="ECO:0007669"/>
    <property type="project" value="TreeGrafter"/>
</dbReference>
<evidence type="ECO:0000313" key="3">
    <source>
        <dbReference type="Proteomes" id="UP000546464"/>
    </source>
</evidence>
<dbReference type="EMBL" id="JACHVB010000035">
    <property type="protein sequence ID" value="MBC2595343.1"/>
    <property type="molecule type" value="Genomic_DNA"/>
</dbReference>
<feature type="domain" description="Nucleoside phosphorylase" evidence="1">
    <location>
        <begin position="94"/>
        <end position="153"/>
    </location>
</feature>
<dbReference type="AlphaFoldDB" id="A0A842HFP2"/>
<sequence>MSLILIPTRFEADLFIQALAHAASYEMGHRPAWVGDWEKQTVHVSLIGMGPVHCVEPAREAMRLVKPKRVILAGFGGALDPALKLGDIVIDRGEGKIHTASEVVSTPAAKAVLFAQTGCPVVDMESAPVVEAAAEAGIPLTVIRAISDTATDELPAFLAKGYNRETGKETPLRMAGHMLTHPGDIGRLRRLLKSWGPVREALAEAIAAEL</sequence>
<reference evidence="2 3" key="1">
    <citation type="submission" date="2020-07" db="EMBL/GenBank/DDBJ databases">
        <authorList>
            <person name="Feng X."/>
        </authorList>
    </citation>
    <scope>NUCLEOTIDE SEQUENCE [LARGE SCALE GENOMIC DNA]</scope>
    <source>
        <strain evidence="2 3">JCM31066</strain>
    </source>
</reference>
<evidence type="ECO:0000259" key="1">
    <source>
        <dbReference type="Pfam" id="PF01048"/>
    </source>
</evidence>
<dbReference type="SUPFAM" id="SSF53167">
    <property type="entry name" value="Purine and uridine phosphorylases"/>
    <property type="match status" value="1"/>
</dbReference>
<feature type="domain" description="Nucleoside phosphorylase" evidence="1">
    <location>
        <begin position="5"/>
        <end position="90"/>
    </location>
</feature>
<comment type="caution">
    <text evidence="2">The sequence shown here is derived from an EMBL/GenBank/DDBJ whole genome shotgun (WGS) entry which is preliminary data.</text>
</comment>
<dbReference type="InterPro" id="IPR000845">
    <property type="entry name" value="Nucleoside_phosphorylase_d"/>
</dbReference>
<dbReference type="GO" id="GO:0019284">
    <property type="term" value="P:L-methionine salvage from S-adenosylmethionine"/>
    <property type="evidence" value="ECO:0007669"/>
    <property type="project" value="TreeGrafter"/>
</dbReference>
<dbReference type="GO" id="GO:0008930">
    <property type="term" value="F:methylthioadenosine nucleosidase activity"/>
    <property type="evidence" value="ECO:0007669"/>
    <property type="project" value="TreeGrafter"/>
</dbReference>
<evidence type="ECO:0000313" key="2">
    <source>
        <dbReference type="EMBL" id="MBC2595343.1"/>
    </source>
</evidence>
<dbReference type="GO" id="GO:0008782">
    <property type="term" value="F:adenosylhomocysteine nucleosidase activity"/>
    <property type="evidence" value="ECO:0007669"/>
    <property type="project" value="TreeGrafter"/>
</dbReference>
<dbReference type="RefSeq" id="WP_185676296.1">
    <property type="nucleotide sequence ID" value="NZ_JACHVB010000035.1"/>
</dbReference>
<protein>
    <recommendedName>
        <fullName evidence="1">Nucleoside phosphorylase domain-containing protein</fullName>
    </recommendedName>
</protein>
<name>A0A842HFP2_9BACT</name>
<dbReference type="Proteomes" id="UP000546464">
    <property type="component" value="Unassembled WGS sequence"/>
</dbReference>
<dbReference type="Gene3D" id="3.40.50.1580">
    <property type="entry name" value="Nucleoside phosphorylase domain"/>
    <property type="match status" value="2"/>
</dbReference>
<accession>A0A842HFP2</accession>
<organism evidence="2 3">
    <name type="scientific">Ruficoccus amylovorans</name>
    <dbReference type="NCBI Taxonomy" id="1804625"/>
    <lineage>
        <taxon>Bacteria</taxon>
        <taxon>Pseudomonadati</taxon>
        <taxon>Verrucomicrobiota</taxon>
        <taxon>Opitutia</taxon>
        <taxon>Puniceicoccales</taxon>
        <taxon>Cerasicoccaceae</taxon>
        <taxon>Ruficoccus</taxon>
    </lineage>
</organism>
<dbReference type="GO" id="GO:0009116">
    <property type="term" value="P:nucleoside metabolic process"/>
    <property type="evidence" value="ECO:0007669"/>
    <property type="project" value="InterPro"/>
</dbReference>
<dbReference type="Pfam" id="PF01048">
    <property type="entry name" value="PNP_UDP_1"/>
    <property type="match status" value="2"/>
</dbReference>
<dbReference type="InterPro" id="IPR035994">
    <property type="entry name" value="Nucleoside_phosphorylase_sf"/>
</dbReference>
<keyword evidence="3" id="KW-1185">Reference proteome</keyword>